<dbReference type="InterPro" id="IPR050490">
    <property type="entry name" value="Bact_solute-bd_prot1"/>
</dbReference>
<keyword evidence="2" id="KW-1185">Reference proteome</keyword>
<dbReference type="InterPro" id="IPR006311">
    <property type="entry name" value="TAT_signal"/>
</dbReference>
<dbReference type="EMBL" id="CP071872">
    <property type="protein sequence ID" value="UNM12921.1"/>
    <property type="molecule type" value="Genomic_DNA"/>
</dbReference>
<dbReference type="InterPro" id="IPR019546">
    <property type="entry name" value="TAT_signal_bac_arc"/>
</dbReference>
<dbReference type="Gene3D" id="3.40.190.10">
    <property type="entry name" value="Periplasmic binding protein-like II"/>
    <property type="match status" value="1"/>
</dbReference>
<dbReference type="NCBIfam" id="TIGR01409">
    <property type="entry name" value="TAT_signal_seq"/>
    <property type="match status" value="1"/>
</dbReference>
<dbReference type="PANTHER" id="PTHR43649:SF12">
    <property type="entry name" value="DIACETYLCHITOBIOSE BINDING PROTEIN DASA"/>
    <property type="match status" value="1"/>
</dbReference>
<gene>
    <name evidence="1" type="ORF">J4032_16605</name>
</gene>
<protein>
    <submittedName>
        <fullName evidence="1">Extracellular solute-binding protein</fullName>
    </submittedName>
</protein>
<dbReference type="InterPro" id="IPR006059">
    <property type="entry name" value="SBP"/>
</dbReference>
<proteinExistence type="predicted"/>
<evidence type="ECO:0000313" key="2">
    <source>
        <dbReference type="Proteomes" id="UP000828924"/>
    </source>
</evidence>
<dbReference type="PANTHER" id="PTHR43649">
    <property type="entry name" value="ARABINOSE-BINDING PROTEIN-RELATED"/>
    <property type="match status" value="1"/>
</dbReference>
<organism evidence="1 2">
    <name type="scientific">Streptomyces formicae</name>
    <dbReference type="NCBI Taxonomy" id="1616117"/>
    <lineage>
        <taxon>Bacteria</taxon>
        <taxon>Bacillati</taxon>
        <taxon>Actinomycetota</taxon>
        <taxon>Actinomycetes</taxon>
        <taxon>Kitasatosporales</taxon>
        <taxon>Streptomycetaceae</taxon>
        <taxon>Streptomyces</taxon>
    </lineage>
</organism>
<sequence>MSEESGAKRDRRGLTRRNFVAASALAGSAALVGAPALAPQEARAQTARTTGGRYATRTGAVCTPIPNQYDEPFEVCDDELFIFMANYKPFENLDFFHNVIGKKLAKKFPHLKIKATTWDFPVRYEEIEAAGVVPDIIIDDPRRRIDRDLEHRGWLRDLTGEIDLSALNPAAVELVKSRSDGGVYGVPLFIDDFVLLYNKKVFDLFGVRYPSHGMTYDKAYRLAKRLTREQDLVAYKGYLQHPDNYLDFNQLGLYPFLPTGSETPAPEDVRVNITSAGWQTLGANMERFLLLPRNIFTTVDDFLLTGHVAMAVDTLWKMNAYTLNPSYVPDGDLEDWQELAQNIDLGVTSVPVLGGGDDSVYQPNTLAAFLPPQSAKKAQALEVVKWLASEEAQIELAKYGMKPALQSDAVVAAFGAETPELDGIDTSGIFWGENAVVRGYEQTEYWDIPMYRVFRQHVLKDGLSVKSALTVTETRDIPNYIKAQAAAGLDW</sequence>
<evidence type="ECO:0000313" key="1">
    <source>
        <dbReference type="EMBL" id="UNM12921.1"/>
    </source>
</evidence>
<dbReference type="PROSITE" id="PS51318">
    <property type="entry name" value="TAT"/>
    <property type="match status" value="1"/>
</dbReference>
<dbReference type="RefSeq" id="WP_242331624.1">
    <property type="nucleotide sequence ID" value="NZ_CP071872.1"/>
</dbReference>
<dbReference type="Pfam" id="PF01547">
    <property type="entry name" value="SBP_bac_1"/>
    <property type="match status" value="1"/>
</dbReference>
<name>A0ABY3WR08_9ACTN</name>
<dbReference type="Proteomes" id="UP000828924">
    <property type="component" value="Chromosome"/>
</dbReference>
<dbReference type="SUPFAM" id="SSF53850">
    <property type="entry name" value="Periplasmic binding protein-like II"/>
    <property type="match status" value="1"/>
</dbReference>
<accession>A0ABY3WR08</accession>
<reference evidence="1 2" key="1">
    <citation type="submission" date="2021-03" db="EMBL/GenBank/DDBJ databases">
        <title>Complete genome of Streptomyces formicae strain 1H-GS9 (DSM 100524).</title>
        <authorList>
            <person name="Atanasov K.E."/>
            <person name="Altabella T."/>
            <person name="Ferrer A."/>
        </authorList>
    </citation>
    <scope>NUCLEOTIDE SEQUENCE [LARGE SCALE GENOMIC DNA]</scope>
    <source>
        <strain evidence="1 2">1H-GS9</strain>
    </source>
</reference>